<reference evidence="1" key="1">
    <citation type="submission" date="2023-04" db="EMBL/GenBank/DDBJ databases">
        <title>Ambrosiozyma monospora NBRC 10751.</title>
        <authorList>
            <person name="Ichikawa N."/>
            <person name="Sato H."/>
            <person name="Tonouchi N."/>
        </authorList>
    </citation>
    <scope>NUCLEOTIDE SEQUENCE</scope>
    <source>
        <strain evidence="1">NBRC 10751</strain>
    </source>
</reference>
<dbReference type="EMBL" id="BSXS01005012">
    <property type="protein sequence ID" value="GME83825.1"/>
    <property type="molecule type" value="Genomic_DNA"/>
</dbReference>
<keyword evidence="2" id="KW-1185">Reference proteome</keyword>
<sequence>MSSSELKIKDIELEKTKKSLLDADVKISELEQKLKVKVAETACERGYHVGQKEEQDDGVDKDGKPQEDDKKQSQESLPSKEERSEEPQTKIIKVQATKIRRLQQERLHLKDTLTGFESIVKYRDDSRIKLMKENQLLKDLIMFVFGVVIHFDCCRGHQFEVESWVSDKVKDKDVVECENSGKKKDDEENEKENVDVVSNKKAGCANEKVNGGCCGGDVLSSVSINANQPQNQNQVQNHSSTGKLSTTIASSTTTTATTTNACHGPSKKKLTEASVMKVLKKEMLKESELNLLGKHMIKFLFMSGSGSSGKSKSKGKVSDGRASRRHHQQQ</sequence>
<evidence type="ECO:0000313" key="2">
    <source>
        <dbReference type="Proteomes" id="UP001165064"/>
    </source>
</evidence>
<proteinExistence type="predicted"/>
<accession>A0ACB5T8P7</accession>
<organism evidence="1 2">
    <name type="scientific">Ambrosiozyma monospora</name>
    <name type="common">Yeast</name>
    <name type="synonym">Endomycopsis monosporus</name>
    <dbReference type="NCBI Taxonomy" id="43982"/>
    <lineage>
        <taxon>Eukaryota</taxon>
        <taxon>Fungi</taxon>
        <taxon>Dikarya</taxon>
        <taxon>Ascomycota</taxon>
        <taxon>Saccharomycotina</taxon>
        <taxon>Pichiomycetes</taxon>
        <taxon>Pichiales</taxon>
        <taxon>Pichiaceae</taxon>
        <taxon>Ambrosiozyma</taxon>
    </lineage>
</organism>
<comment type="caution">
    <text evidence="1">The sequence shown here is derived from an EMBL/GenBank/DDBJ whole genome shotgun (WGS) entry which is preliminary data.</text>
</comment>
<dbReference type="Proteomes" id="UP001165064">
    <property type="component" value="Unassembled WGS sequence"/>
</dbReference>
<protein>
    <submittedName>
        <fullName evidence="1">Unnamed protein product</fullName>
    </submittedName>
</protein>
<evidence type="ECO:0000313" key="1">
    <source>
        <dbReference type="EMBL" id="GME83825.1"/>
    </source>
</evidence>
<gene>
    <name evidence="1" type="ORF">Amon02_000642800</name>
</gene>
<name>A0ACB5T8P7_AMBMO</name>